<dbReference type="PANTHER" id="PTHR43790">
    <property type="entry name" value="CARBOHYDRATE TRANSPORT ATP-BINDING PROTEIN MG119-RELATED"/>
    <property type="match status" value="1"/>
</dbReference>
<organism evidence="6 7">
    <name type="scientific">Blautia ammoniilytica</name>
    <dbReference type="NCBI Taxonomy" id="2981782"/>
    <lineage>
        <taxon>Bacteria</taxon>
        <taxon>Bacillati</taxon>
        <taxon>Bacillota</taxon>
        <taxon>Clostridia</taxon>
        <taxon>Lachnospirales</taxon>
        <taxon>Lachnospiraceae</taxon>
        <taxon>Blautia</taxon>
    </lineage>
</organism>
<protein>
    <submittedName>
        <fullName evidence="6">Sugar ABC transporter ATP-binding protein</fullName>
    </submittedName>
</protein>
<dbReference type="Gene3D" id="3.40.50.300">
    <property type="entry name" value="P-loop containing nucleotide triphosphate hydrolases"/>
    <property type="match status" value="2"/>
</dbReference>
<reference evidence="6 7" key="1">
    <citation type="journal article" date="2021" name="ISME Commun">
        <title>Automated analysis of genomic sequences facilitates high-throughput and comprehensive description of bacteria.</title>
        <authorList>
            <person name="Hitch T.C.A."/>
        </authorList>
    </citation>
    <scope>NUCLEOTIDE SEQUENCE [LARGE SCALE GENOMIC DNA]</scope>
    <source>
        <strain evidence="6 7">Sanger_23</strain>
    </source>
</reference>
<dbReference type="SUPFAM" id="SSF52540">
    <property type="entry name" value="P-loop containing nucleoside triphosphate hydrolases"/>
    <property type="match status" value="2"/>
</dbReference>
<evidence type="ECO:0000256" key="2">
    <source>
        <dbReference type="ARBA" id="ARBA00022737"/>
    </source>
</evidence>
<feature type="domain" description="ABC transporter" evidence="5">
    <location>
        <begin position="254"/>
        <end position="502"/>
    </location>
</feature>
<evidence type="ECO:0000259" key="5">
    <source>
        <dbReference type="PROSITE" id="PS50893"/>
    </source>
</evidence>
<dbReference type="EMBL" id="JAOQJL010000037">
    <property type="protein sequence ID" value="MCU6766700.1"/>
    <property type="molecule type" value="Genomic_DNA"/>
</dbReference>
<keyword evidence="4 6" id="KW-0067">ATP-binding</keyword>
<evidence type="ECO:0000256" key="4">
    <source>
        <dbReference type="ARBA" id="ARBA00022840"/>
    </source>
</evidence>
<keyword evidence="1" id="KW-0813">Transport</keyword>
<keyword evidence="7" id="KW-1185">Reference proteome</keyword>
<evidence type="ECO:0000256" key="3">
    <source>
        <dbReference type="ARBA" id="ARBA00022741"/>
    </source>
</evidence>
<dbReference type="RefSeq" id="WP_158422508.1">
    <property type="nucleotide sequence ID" value="NZ_JAOQJL010000037.1"/>
</dbReference>
<gene>
    <name evidence="6" type="ORF">OCV61_15030</name>
</gene>
<dbReference type="InterPro" id="IPR050107">
    <property type="entry name" value="ABC_carbohydrate_import_ATPase"/>
</dbReference>
<evidence type="ECO:0000313" key="6">
    <source>
        <dbReference type="EMBL" id="MCU6766700.1"/>
    </source>
</evidence>
<evidence type="ECO:0000256" key="1">
    <source>
        <dbReference type="ARBA" id="ARBA00022448"/>
    </source>
</evidence>
<dbReference type="CDD" id="cd03216">
    <property type="entry name" value="ABC_Carb_Monos_I"/>
    <property type="match status" value="1"/>
</dbReference>
<dbReference type="PROSITE" id="PS50893">
    <property type="entry name" value="ABC_TRANSPORTER_2"/>
    <property type="match status" value="2"/>
</dbReference>
<sequence length="523" mass="58904">MEREIICKIENITKEFPGTKALDQVSFDIAKGEIHAIVGENGAGKSTLMNILSGVYHPEGGRVIFEGQECHFASTNEARQAGIAMIHQELSLASQMTAAENVFINRMPKNRFGFIDYKKMNNDCMEYLKRLNVSYISPKTKAKNLSISEQQLLEISKAISLNARMIIMDEPTSSLTSSEVEFLLQVVMQLREQGVSILYISHKLEEIRRIADTITVLRDGQHIITKPASQMTEQQMVNYMVGREFQGVGKRDFIRNYEGRKPILSVRNLYDMAGKVKNVSFDLYPGEVLGLTGLVGAGRTEVLQCIFGANKMKSGQIFWNGEEVHINDCNDAIKLGIGLIPEGRKIQGLFLKMSVKENEMIVYEKQKAKMGIRNVQESNSIAQAYREKLRVKTPTLDTPVSSLSGGNQQKTIVARWLMNEPKVLFMDEPTHGIDIGAKNEIYKIIDDLAKEGVAVILLSSEMPEILSLADRIMVMHHGYKRGELMNDEADQVKILSYTLEDAVTQDELDDRKRSAEEYEEGRH</sequence>
<dbReference type="PANTHER" id="PTHR43790:SF9">
    <property type="entry name" value="GALACTOFURANOSE TRANSPORTER ATP-BINDING PROTEIN YTFR"/>
    <property type="match status" value="1"/>
</dbReference>
<dbReference type="SMART" id="SM00382">
    <property type="entry name" value="AAA"/>
    <property type="match status" value="2"/>
</dbReference>
<comment type="caution">
    <text evidence="6">The sequence shown here is derived from an EMBL/GenBank/DDBJ whole genome shotgun (WGS) entry which is preliminary data.</text>
</comment>
<name>A0ABT2TWS5_9FIRM</name>
<feature type="domain" description="ABC transporter" evidence="5">
    <location>
        <begin position="7"/>
        <end position="244"/>
    </location>
</feature>
<dbReference type="Pfam" id="PF00005">
    <property type="entry name" value="ABC_tran"/>
    <property type="match status" value="2"/>
</dbReference>
<dbReference type="Proteomes" id="UP001652409">
    <property type="component" value="Unassembled WGS sequence"/>
</dbReference>
<dbReference type="CDD" id="cd03215">
    <property type="entry name" value="ABC_Carb_Monos_II"/>
    <property type="match status" value="1"/>
</dbReference>
<accession>A0ABT2TWS5</accession>
<keyword evidence="2" id="KW-0677">Repeat</keyword>
<dbReference type="GO" id="GO:0005524">
    <property type="term" value="F:ATP binding"/>
    <property type="evidence" value="ECO:0007669"/>
    <property type="project" value="UniProtKB-KW"/>
</dbReference>
<dbReference type="InterPro" id="IPR003439">
    <property type="entry name" value="ABC_transporter-like_ATP-bd"/>
</dbReference>
<dbReference type="InterPro" id="IPR003593">
    <property type="entry name" value="AAA+_ATPase"/>
</dbReference>
<proteinExistence type="predicted"/>
<dbReference type="InterPro" id="IPR027417">
    <property type="entry name" value="P-loop_NTPase"/>
</dbReference>
<keyword evidence="3" id="KW-0547">Nucleotide-binding</keyword>
<evidence type="ECO:0000313" key="7">
    <source>
        <dbReference type="Proteomes" id="UP001652409"/>
    </source>
</evidence>